<evidence type="ECO:0000313" key="2">
    <source>
        <dbReference type="Proteomes" id="UP000658733"/>
    </source>
</evidence>
<protein>
    <submittedName>
        <fullName evidence="1">Uncharacterized protein</fullName>
    </submittedName>
</protein>
<dbReference type="InterPro" id="IPR009681">
    <property type="entry name" value="Phage_TAC_Siphoviridae"/>
</dbReference>
<comment type="caution">
    <text evidence="1">The sequence shown here is derived from an EMBL/GenBank/DDBJ whole genome shotgun (WGS) entry which is preliminary data.</text>
</comment>
<reference evidence="1" key="1">
    <citation type="submission" date="2020-10" db="EMBL/GenBank/DDBJ databases">
        <title>Dehalococcoides mccartyi of a TCE/Cr reducing biochatode.</title>
        <authorList>
            <person name="Matturro B."/>
        </authorList>
    </citation>
    <scope>NUCLEOTIDE SEQUENCE</scope>
    <source>
        <strain evidence="1">Bin4</strain>
    </source>
</reference>
<evidence type="ECO:0000313" key="1">
    <source>
        <dbReference type="EMBL" id="MBF4468789.1"/>
    </source>
</evidence>
<dbReference type="Pfam" id="PF06896">
    <property type="entry name" value="Phage_TAC_3"/>
    <property type="match status" value="1"/>
</dbReference>
<dbReference type="EMBL" id="JADIIN010000043">
    <property type="protein sequence ID" value="MBF4468789.1"/>
    <property type="molecule type" value="Genomic_DNA"/>
</dbReference>
<dbReference type="AlphaFoldDB" id="A0A843ANB9"/>
<sequence length="126" mass="15055">MDTMEQLDLDLLNKDERTVRLFGKDIRFKTLTVQEHLKNESTAFKLEQLSYDNEEDLKKAADLVIEYIMNVLELNKKEASKITMEQYTRLRQYMGRQELYDQGFNDKEIDKIEKEAAKKQMQNILK</sequence>
<name>A0A843ANB9_METAZ</name>
<proteinExistence type="predicted"/>
<organism evidence="1 2">
    <name type="scientific">Methanobrevibacter arboriphilus</name>
    <dbReference type="NCBI Taxonomy" id="39441"/>
    <lineage>
        <taxon>Archaea</taxon>
        <taxon>Methanobacteriati</taxon>
        <taxon>Methanobacteriota</taxon>
        <taxon>Methanomada group</taxon>
        <taxon>Methanobacteria</taxon>
        <taxon>Methanobacteriales</taxon>
        <taxon>Methanobacteriaceae</taxon>
        <taxon>Methanobrevibacter</taxon>
    </lineage>
</organism>
<accession>A0A843ANB9</accession>
<dbReference type="RefSeq" id="WP_278522811.1">
    <property type="nucleotide sequence ID" value="NZ_JADIIN010000043.1"/>
</dbReference>
<dbReference type="Proteomes" id="UP000658733">
    <property type="component" value="Unassembled WGS sequence"/>
</dbReference>
<gene>
    <name evidence="1" type="ORF">ISP01_05225</name>
</gene>